<feature type="compositionally biased region" description="Polar residues" evidence="2">
    <location>
        <begin position="619"/>
        <end position="639"/>
    </location>
</feature>
<feature type="compositionally biased region" description="Low complexity" evidence="2">
    <location>
        <begin position="521"/>
        <end position="532"/>
    </location>
</feature>
<dbReference type="EMBL" id="LSSL01004923">
    <property type="protein sequence ID" value="OLY79130.1"/>
    <property type="molecule type" value="Genomic_DNA"/>
</dbReference>
<feature type="region of interest" description="Disordered" evidence="2">
    <location>
        <begin position="610"/>
        <end position="639"/>
    </location>
</feature>
<feature type="compositionally biased region" description="Basic and acidic residues" evidence="2">
    <location>
        <begin position="218"/>
        <end position="258"/>
    </location>
</feature>
<feature type="region of interest" description="Disordered" evidence="2">
    <location>
        <begin position="218"/>
        <end position="265"/>
    </location>
</feature>
<evidence type="ECO:0000313" key="4">
    <source>
        <dbReference type="Proteomes" id="UP000187455"/>
    </source>
</evidence>
<evidence type="ECO:0000313" key="3">
    <source>
        <dbReference type="EMBL" id="OLY79130.1"/>
    </source>
</evidence>
<organism evidence="3 4">
    <name type="scientific">Smittium mucronatum</name>
    <dbReference type="NCBI Taxonomy" id="133383"/>
    <lineage>
        <taxon>Eukaryota</taxon>
        <taxon>Fungi</taxon>
        <taxon>Fungi incertae sedis</taxon>
        <taxon>Zoopagomycota</taxon>
        <taxon>Kickxellomycotina</taxon>
        <taxon>Harpellomycetes</taxon>
        <taxon>Harpellales</taxon>
        <taxon>Legeriomycetaceae</taxon>
        <taxon>Smittium</taxon>
    </lineage>
</organism>
<dbReference type="Proteomes" id="UP000187455">
    <property type="component" value="Unassembled WGS sequence"/>
</dbReference>
<sequence length="639" mass="71883">MEKRQNNDCPNPSLDSLDSSKSKSNVVKDVSRNRSETRKLSNPGNNLSSDIMAIVENFSHDPKLLEAILYAKSEENKVKSEREIRLAEEIRLEQKKADLEILRRNQFLASERRGYGYPNKVQFRPGQTKTNTPSYLNHRNLEIYTNQNPLHTTSTLISPSSNGNLNIDNSAQTPSNYNEQLSYRKRAYPYERYNPPHSAGVSSYYSNIRPYSREFLDHPYDSNRLKKDRESNTETTTKRQATEKFDSPNEPHDVEQVSKTRQVPENSNEAIPIIDSERLGIKRSEIENQDNITVNSQPNITHSAKKCKQEPMPLKTKLKKRASLVASGLSIKTSLQDLGKDGAFDGETLSAPVDSRPNKKKIILKEQVMTALRNKIFSIEAKRRNNASGSEKICRSQKTPDNTHSPESRNASHLQTFSSPGQGKTKLSPDNLLPRVLDSNHLKENSVSPKPNSPNTNSESIDKCIKYTSEALSSDTRGLRLQRSSDVNDERNKLHNEYPKNHNTPPRNRISEFINNSNATFSPSSKKFQSQKLTSSDDSLPYIDSSSVELSKSANKSSDSENTSEPAKVSVSKSKLSSLIINGAQPTYIRPRKGRVVSCGDNYTLESKEFNKIPKGDTSRNIQPRKQASPTSSIRSTLP</sequence>
<feature type="compositionally biased region" description="Basic and acidic residues" evidence="2">
    <location>
        <begin position="486"/>
        <end position="500"/>
    </location>
</feature>
<feature type="region of interest" description="Disordered" evidence="2">
    <location>
        <begin position="383"/>
        <end position="460"/>
    </location>
</feature>
<feature type="compositionally biased region" description="Polar residues" evidence="2">
    <location>
        <begin position="396"/>
        <end position="422"/>
    </location>
</feature>
<keyword evidence="4" id="KW-1185">Reference proteome</keyword>
<keyword evidence="1" id="KW-0175">Coiled coil</keyword>
<gene>
    <name evidence="3" type="ORF">AYI68_g6809</name>
</gene>
<evidence type="ECO:0000256" key="2">
    <source>
        <dbReference type="SAM" id="MobiDB-lite"/>
    </source>
</evidence>
<feature type="region of interest" description="Disordered" evidence="2">
    <location>
        <begin position="472"/>
        <end position="576"/>
    </location>
</feature>
<feature type="compositionally biased region" description="Low complexity" evidence="2">
    <location>
        <begin position="10"/>
        <end position="28"/>
    </location>
</feature>
<protein>
    <submittedName>
        <fullName evidence="3">Uncharacterized protein</fullName>
    </submittedName>
</protein>
<dbReference type="AlphaFoldDB" id="A0A1R0GQH0"/>
<feature type="compositionally biased region" description="Polar residues" evidence="2">
    <location>
        <begin position="445"/>
        <end position="459"/>
    </location>
</feature>
<feature type="compositionally biased region" description="Basic and acidic residues" evidence="2">
    <location>
        <begin position="29"/>
        <end position="39"/>
    </location>
</feature>
<accession>A0A1R0GQH0</accession>
<comment type="caution">
    <text evidence="3">The sequence shown here is derived from an EMBL/GenBank/DDBJ whole genome shotgun (WGS) entry which is preliminary data.</text>
</comment>
<feature type="coiled-coil region" evidence="1">
    <location>
        <begin position="70"/>
        <end position="105"/>
    </location>
</feature>
<feature type="region of interest" description="Disordered" evidence="2">
    <location>
        <begin position="1"/>
        <end position="47"/>
    </location>
</feature>
<proteinExistence type="predicted"/>
<evidence type="ECO:0000256" key="1">
    <source>
        <dbReference type="SAM" id="Coils"/>
    </source>
</evidence>
<feature type="compositionally biased region" description="Polar residues" evidence="2">
    <location>
        <begin position="533"/>
        <end position="565"/>
    </location>
</feature>
<dbReference type="OrthoDB" id="5599593at2759"/>
<reference evidence="3 4" key="1">
    <citation type="journal article" date="2016" name="Mol. Biol. Evol.">
        <title>Genome-Wide Survey of Gut Fungi (Harpellales) Reveals the First Horizontally Transferred Ubiquitin Gene from a Mosquito Host.</title>
        <authorList>
            <person name="Wang Y."/>
            <person name="White M.M."/>
            <person name="Kvist S."/>
            <person name="Moncalvo J.M."/>
        </authorList>
    </citation>
    <scope>NUCLEOTIDE SEQUENCE [LARGE SCALE GENOMIC DNA]</scope>
    <source>
        <strain evidence="3 4">ALG-7-W6</strain>
    </source>
</reference>
<name>A0A1R0GQH0_9FUNG</name>